<keyword evidence="2" id="KW-1185">Reference proteome</keyword>
<dbReference type="EMBL" id="BEZZ01000544">
    <property type="protein sequence ID" value="GCC33788.1"/>
    <property type="molecule type" value="Genomic_DNA"/>
</dbReference>
<comment type="caution">
    <text evidence="1">The sequence shown here is derived from an EMBL/GenBank/DDBJ whole genome shotgun (WGS) entry which is preliminary data.</text>
</comment>
<evidence type="ECO:0000313" key="2">
    <source>
        <dbReference type="Proteomes" id="UP000287033"/>
    </source>
</evidence>
<organism evidence="1 2">
    <name type="scientific">Chiloscyllium punctatum</name>
    <name type="common">Brownbanded bambooshark</name>
    <name type="synonym">Hemiscyllium punctatum</name>
    <dbReference type="NCBI Taxonomy" id="137246"/>
    <lineage>
        <taxon>Eukaryota</taxon>
        <taxon>Metazoa</taxon>
        <taxon>Chordata</taxon>
        <taxon>Craniata</taxon>
        <taxon>Vertebrata</taxon>
        <taxon>Chondrichthyes</taxon>
        <taxon>Elasmobranchii</taxon>
        <taxon>Galeomorphii</taxon>
        <taxon>Galeoidea</taxon>
        <taxon>Orectolobiformes</taxon>
        <taxon>Hemiscylliidae</taxon>
        <taxon>Chiloscyllium</taxon>
    </lineage>
</organism>
<sequence length="100" mass="11688">MLGRYLSLSPTKENAVFQLPLRICISTLFQLTLPRKFNIWLKNYFFKCPAGVQRTLPKRLLMLNQVHVSWLWLIPLLYNKTSQGLEQSCLEVYTIGQAFP</sequence>
<dbReference type="Proteomes" id="UP000287033">
    <property type="component" value="Unassembled WGS sequence"/>
</dbReference>
<name>A0A401STT6_CHIPU</name>
<proteinExistence type="predicted"/>
<protein>
    <submittedName>
        <fullName evidence="1">Uncharacterized protein</fullName>
    </submittedName>
</protein>
<accession>A0A401STT6</accession>
<dbReference type="AlphaFoldDB" id="A0A401STT6"/>
<gene>
    <name evidence="1" type="ORF">chiPu_0012259</name>
</gene>
<evidence type="ECO:0000313" key="1">
    <source>
        <dbReference type="EMBL" id="GCC33788.1"/>
    </source>
</evidence>
<reference evidence="1 2" key="1">
    <citation type="journal article" date="2018" name="Nat. Ecol. Evol.">
        <title>Shark genomes provide insights into elasmobranch evolution and the origin of vertebrates.</title>
        <authorList>
            <person name="Hara Y"/>
            <person name="Yamaguchi K"/>
            <person name="Onimaru K"/>
            <person name="Kadota M"/>
            <person name="Koyanagi M"/>
            <person name="Keeley SD"/>
            <person name="Tatsumi K"/>
            <person name="Tanaka K"/>
            <person name="Motone F"/>
            <person name="Kageyama Y"/>
            <person name="Nozu R"/>
            <person name="Adachi N"/>
            <person name="Nishimura O"/>
            <person name="Nakagawa R"/>
            <person name="Tanegashima C"/>
            <person name="Kiyatake I"/>
            <person name="Matsumoto R"/>
            <person name="Murakumo K"/>
            <person name="Nishida K"/>
            <person name="Terakita A"/>
            <person name="Kuratani S"/>
            <person name="Sato K"/>
            <person name="Hyodo S Kuraku.S."/>
        </authorList>
    </citation>
    <scope>NUCLEOTIDE SEQUENCE [LARGE SCALE GENOMIC DNA]</scope>
</reference>